<feature type="compositionally biased region" description="Acidic residues" evidence="1">
    <location>
        <begin position="31"/>
        <end position="41"/>
    </location>
</feature>
<feature type="compositionally biased region" description="Acidic residues" evidence="1">
    <location>
        <begin position="82"/>
        <end position="93"/>
    </location>
</feature>
<comment type="caution">
    <text evidence="2">The sequence shown here is derived from an EMBL/GenBank/DDBJ whole genome shotgun (WGS) entry which is preliminary data.</text>
</comment>
<feature type="region of interest" description="Disordered" evidence="1">
    <location>
        <begin position="26"/>
        <end position="111"/>
    </location>
</feature>
<protein>
    <submittedName>
        <fullName evidence="2">Uncharacterized protein</fullName>
    </submittedName>
</protein>
<keyword evidence="3" id="KW-1185">Reference proteome</keyword>
<dbReference type="OrthoDB" id="447129at2759"/>
<organism evidence="2 3">
    <name type="scientific">Glarea lozoyensis (strain ATCC 74030 / MF5533)</name>
    <dbReference type="NCBI Taxonomy" id="1104152"/>
    <lineage>
        <taxon>Eukaryota</taxon>
        <taxon>Fungi</taxon>
        <taxon>Dikarya</taxon>
        <taxon>Ascomycota</taxon>
        <taxon>Pezizomycotina</taxon>
        <taxon>Leotiomycetes</taxon>
        <taxon>Helotiales</taxon>
        <taxon>Helotiaceae</taxon>
        <taxon>Glarea</taxon>
    </lineage>
</organism>
<proteinExistence type="predicted"/>
<evidence type="ECO:0000313" key="3">
    <source>
        <dbReference type="Proteomes" id="UP000005446"/>
    </source>
</evidence>
<dbReference type="Proteomes" id="UP000005446">
    <property type="component" value="Unassembled WGS sequence"/>
</dbReference>
<evidence type="ECO:0000256" key="1">
    <source>
        <dbReference type="SAM" id="MobiDB-lite"/>
    </source>
</evidence>
<gene>
    <name evidence="2" type="ORF">M7I_2882</name>
</gene>
<sequence>MVEVSTEKGRDIKSLFSRKREWDVVDRDVPPDDVEEMEDVVDSVQHNVSHSLQPDTETENPVELRQQGSEDLILPLSQNSEEGWDDDGEEEVEGREGNPIPSIPHNHAPLI</sequence>
<accession>H0EJZ8</accession>
<dbReference type="InParanoid" id="H0EJZ8"/>
<feature type="compositionally biased region" description="Polar residues" evidence="1">
    <location>
        <begin position="45"/>
        <end position="55"/>
    </location>
</feature>
<name>H0EJZ8_GLAL7</name>
<dbReference type="HOGENOM" id="CLU_2158671_0_0_1"/>
<evidence type="ECO:0000313" key="2">
    <source>
        <dbReference type="EMBL" id="EHL01189.1"/>
    </source>
</evidence>
<dbReference type="AlphaFoldDB" id="H0EJZ8"/>
<dbReference type="EMBL" id="AGUE01000060">
    <property type="protein sequence ID" value="EHL01189.1"/>
    <property type="molecule type" value="Genomic_DNA"/>
</dbReference>
<reference evidence="2 3" key="1">
    <citation type="journal article" date="2012" name="Eukaryot. Cell">
        <title>Genome sequence of the fungus Glarea lozoyensis: the first genome sequence of a species from the Helotiaceae family.</title>
        <authorList>
            <person name="Youssar L."/>
            <person name="Gruening B.A."/>
            <person name="Erxleben A."/>
            <person name="Guenther S."/>
            <person name="Huettel W."/>
        </authorList>
    </citation>
    <scope>NUCLEOTIDE SEQUENCE [LARGE SCALE GENOMIC DNA]</scope>
    <source>
        <strain evidence="3">ATCC 74030 / MF5533</strain>
    </source>
</reference>